<gene>
    <name evidence="1" type="ORF">OCOJLMKI_1346</name>
</gene>
<reference evidence="1" key="2">
    <citation type="submission" date="2021-08" db="EMBL/GenBank/DDBJ databases">
        <authorList>
            <person name="Tani A."/>
            <person name="Ola A."/>
            <person name="Ogura Y."/>
            <person name="Katsura K."/>
            <person name="Hayashi T."/>
        </authorList>
    </citation>
    <scope>NUCLEOTIDE SEQUENCE</scope>
    <source>
        <strain evidence="1">DSM 19015</strain>
    </source>
</reference>
<evidence type="ECO:0000313" key="1">
    <source>
        <dbReference type="EMBL" id="GJD94144.1"/>
    </source>
</evidence>
<comment type="caution">
    <text evidence="1">The sequence shown here is derived from an EMBL/GenBank/DDBJ whole genome shotgun (WGS) entry which is preliminary data.</text>
</comment>
<organism evidence="1 2">
    <name type="scientific">Methylobacterium iners</name>
    <dbReference type="NCBI Taxonomy" id="418707"/>
    <lineage>
        <taxon>Bacteria</taxon>
        <taxon>Pseudomonadati</taxon>
        <taxon>Pseudomonadota</taxon>
        <taxon>Alphaproteobacteria</taxon>
        <taxon>Hyphomicrobiales</taxon>
        <taxon>Methylobacteriaceae</taxon>
        <taxon>Methylobacterium</taxon>
    </lineage>
</organism>
<accession>A0ABQ4RVA6</accession>
<protein>
    <submittedName>
        <fullName evidence="1">Uncharacterized protein</fullName>
    </submittedName>
</protein>
<name>A0ABQ4RVA6_9HYPH</name>
<dbReference type="RefSeq" id="WP_238243330.1">
    <property type="nucleotide sequence ID" value="NZ_BPQP01000019.1"/>
</dbReference>
<evidence type="ECO:0000313" key="2">
    <source>
        <dbReference type="Proteomes" id="UP001055125"/>
    </source>
</evidence>
<dbReference type="EMBL" id="BPQP01000019">
    <property type="protein sequence ID" value="GJD94144.1"/>
    <property type="molecule type" value="Genomic_DNA"/>
</dbReference>
<dbReference type="Proteomes" id="UP001055125">
    <property type="component" value="Unassembled WGS sequence"/>
</dbReference>
<reference evidence="1" key="1">
    <citation type="journal article" date="2021" name="Front. Microbiol.">
        <title>Comprehensive Comparative Genomics and Phenotyping of Methylobacterium Species.</title>
        <authorList>
            <person name="Alessa O."/>
            <person name="Ogura Y."/>
            <person name="Fujitani Y."/>
            <person name="Takami H."/>
            <person name="Hayashi T."/>
            <person name="Sahin N."/>
            <person name="Tani A."/>
        </authorList>
    </citation>
    <scope>NUCLEOTIDE SEQUENCE</scope>
    <source>
        <strain evidence="1">DSM 19015</strain>
    </source>
</reference>
<sequence length="69" mass="7687">MPKKVIAYHVKDGPVEMYSINVREAVTTHPDEWSMRPFTKAQATAPVTRMFIVGGTLPAIPTSAYPIDR</sequence>
<proteinExistence type="predicted"/>
<keyword evidence="2" id="KW-1185">Reference proteome</keyword>